<dbReference type="GO" id="GO:0016491">
    <property type="term" value="F:oxidoreductase activity"/>
    <property type="evidence" value="ECO:0007669"/>
    <property type="project" value="TreeGrafter"/>
</dbReference>
<dbReference type="SUPFAM" id="SSF51735">
    <property type="entry name" value="NAD(P)-binding Rossmann-fold domains"/>
    <property type="match status" value="1"/>
</dbReference>
<dbReference type="CDD" id="cd05374">
    <property type="entry name" value="17beta-HSD-like_SDR_c"/>
    <property type="match status" value="1"/>
</dbReference>
<dbReference type="GO" id="GO:0008202">
    <property type="term" value="P:steroid metabolic process"/>
    <property type="evidence" value="ECO:0007669"/>
    <property type="project" value="TreeGrafter"/>
</dbReference>
<reference evidence="2 3" key="1">
    <citation type="submission" date="2019-01" db="EMBL/GenBank/DDBJ databases">
        <title>Lacunisphaera sp. strain TWA-58.</title>
        <authorList>
            <person name="Chen W.-M."/>
        </authorList>
    </citation>
    <scope>NUCLEOTIDE SEQUENCE [LARGE SCALE GENOMIC DNA]</scope>
    <source>
        <strain evidence="2 3">TWA-58</strain>
    </source>
</reference>
<organism evidence="2 3">
    <name type="scientific">Oleiharenicola lentus</name>
    <dbReference type="NCBI Taxonomy" id="2508720"/>
    <lineage>
        <taxon>Bacteria</taxon>
        <taxon>Pseudomonadati</taxon>
        <taxon>Verrucomicrobiota</taxon>
        <taxon>Opitutia</taxon>
        <taxon>Opitutales</taxon>
        <taxon>Opitutaceae</taxon>
        <taxon>Oleiharenicola</taxon>
    </lineage>
</organism>
<gene>
    <name evidence="2" type="ORF">ESB00_16460</name>
</gene>
<evidence type="ECO:0000313" key="2">
    <source>
        <dbReference type="EMBL" id="RXK53290.1"/>
    </source>
</evidence>
<dbReference type="Proteomes" id="UP000290218">
    <property type="component" value="Unassembled WGS sequence"/>
</dbReference>
<dbReference type="PROSITE" id="PS00061">
    <property type="entry name" value="ADH_SHORT"/>
    <property type="match status" value="1"/>
</dbReference>
<comment type="caution">
    <text evidence="2">The sequence shown here is derived from an EMBL/GenBank/DDBJ whole genome shotgun (WGS) entry which is preliminary data.</text>
</comment>
<proteinExistence type="inferred from homology"/>
<dbReference type="Pfam" id="PF00106">
    <property type="entry name" value="adh_short"/>
    <property type="match status" value="1"/>
</dbReference>
<dbReference type="RefSeq" id="WP_129048879.1">
    <property type="nucleotide sequence ID" value="NZ_SDHX01000002.1"/>
</dbReference>
<protein>
    <submittedName>
        <fullName evidence="2">SDR family oxidoreductase</fullName>
    </submittedName>
</protein>
<evidence type="ECO:0000313" key="3">
    <source>
        <dbReference type="Proteomes" id="UP000290218"/>
    </source>
</evidence>
<dbReference type="PRINTS" id="PR00081">
    <property type="entry name" value="GDHRDH"/>
</dbReference>
<dbReference type="InterPro" id="IPR002347">
    <property type="entry name" value="SDR_fam"/>
</dbReference>
<dbReference type="OrthoDB" id="9775296at2"/>
<name>A0A4Q1C4I4_9BACT</name>
<dbReference type="InterPro" id="IPR020904">
    <property type="entry name" value="Sc_DH/Rdtase_CS"/>
</dbReference>
<comment type="similarity">
    <text evidence="1">Belongs to the short-chain dehydrogenases/reductases (SDR) family.</text>
</comment>
<dbReference type="InterPro" id="IPR036291">
    <property type="entry name" value="NAD(P)-bd_dom_sf"/>
</dbReference>
<dbReference type="EMBL" id="SDHX01000002">
    <property type="protein sequence ID" value="RXK53290.1"/>
    <property type="molecule type" value="Genomic_DNA"/>
</dbReference>
<evidence type="ECO:0000256" key="1">
    <source>
        <dbReference type="RuleBase" id="RU000363"/>
    </source>
</evidence>
<accession>A0A4Q1C4I4</accession>
<dbReference type="AlphaFoldDB" id="A0A4Q1C4I4"/>
<dbReference type="Gene3D" id="3.40.50.720">
    <property type="entry name" value="NAD(P)-binding Rossmann-like Domain"/>
    <property type="match status" value="1"/>
</dbReference>
<dbReference type="PANTHER" id="PTHR43313">
    <property type="entry name" value="SHORT-CHAIN DEHYDROGENASE/REDUCTASE FAMILY 9C"/>
    <property type="match status" value="1"/>
</dbReference>
<keyword evidence="3" id="KW-1185">Reference proteome</keyword>
<dbReference type="PRINTS" id="PR00080">
    <property type="entry name" value="SDRFAMILY"/>
</dbReference>
<sequence length="277" mass="29695">MKAVLVTGASTGIGKACALALSEKGFRVYAGVRKPSDGEALRREARGSLTTLALDVTRPEQIHAAFERINAAEPEGLFALVNNAAMLKIGPVETSELEAFRGSMEVNYLAPVALIQKFLPQLRKTRGRIVNVSSTSAHIALPFASAYAASKFALEGLSDALRMELRGSGVQVSLIVPGAVKTPIWQKAAAQISQITNAPENYQKAWGSAQLITEKAAQNGVDPAQVVRAIHSAIADPHAKSRYVVGSSARVQLTLKRWLPTSLLDALAHKFFNRSEK</sequence>
<dbReference type="PANTHER" id="PTHR43313:SF1">
    <property type="entry name" value="3BETA-HYDROXYSTEROID DEHYDROGENASE DHS-16"/>
    <property type="match status" value="1"/>
</dbReference>